<gene>
    <name evidence="2" type="ORF">PCOR1329_LOCUS1997</name>
</gene>
<name>A0ABN9PH07_9DINO</name>
<dbReference type="InterPro" id="IPR013783">
    <property type="entry name" value="Ig-like_fold"/>
</dbReference>
<dbReference type="Pfam" id="PF02010">
    <property type="entry name" value="REJ"/>
    <property type="match status" value="1"/>
</dbReference>
<dbReference type="Proteomes" id="UP001189429">
    <property type="component" value="Unassembled WGS sequence"/>
</dbReference>
<keyword evidence="3" id="KW-1185">Reference proteome</keyword>
<organism evidence="2 3">
    <name type="scientific">Prorocentrum cordatum</name>
    <dbReference type="NCBI Taxonomy" id="2364126"/>
    <lineage>
        <taxon>Eukaryota</taxon>
        <taxon>Sar</taxon>
        <taxon>Alveolata</taxon>
        <taxon>Dinophyceae</taxon>
        <taxon>Prorocentrales</taxon>
        <taxon>Prorocentraceae</taxon>
        <taxon>Prorocentrum</taxon>
    </lineage>
</organism>
<dbReference type="Gene3D" id="2.60.40.10">
    <property type="entry name" value="Immunoglobulins"/>
    <property type="match status" value="1"/>
</dbReference>
<evidence type="ECO:0000313" key="2">
    <source>
        <dbReference type="EMBL" id="CAK0790822.1"/>
    </source>
</evidence>
<proteinExistence type="predicted"/>
<sequence length="226" mass="22449">AELIAPERASPGCGAQLDASDSVDPAGNDLAFAWSCAAAASAEHAPPAAADAVRCGELASGTAASALVIPGGLLGSGTYELAVTVSRPGANTTATARLEMIDALDPVVAIEVPPAQASPQQELRLAAAAVESEICAVPPWKSWWIIPADGGAENATLLSRSASNAGLVVPPPLPVAPGSYRLSLVLSASADASWLAESSDGVFVFAAGALEVDAPPAGGACRVYPE</sequence>
<feature type="domain" description="PKD/REJ-like" evidence="1">
    <location>
        <begin position="16"/>
        <end position="225"/>
    </location>
</feature>
<feature type="non-terminal residue" evidence="2">
    <location>
        <position position="226"/>
    </location>
</feature>
<evidence type="ECO:0000259" key="1">
    <source>
        <dbReference type="Pfam" id="PF02010"/>
    </source>
</evidence>
<comment type="caution">
    <text evidence="2">The sequence shown here is derived from an EMBL/GenBank/DDBJ whole genome shotgun (WGS) entry which is preliminary data.</text>
</comment>
<evidence type="ECO:0000313" key="3">
    <source>
        <dbReference type="Proteomes" id="UP001189429"/>
    </source>
</evidence>
<dbReference type="InterPro" id="IPR002859">
    <property type="entry name" value="PKD/REJ-like"/>
</dbReference>
<feature type="non-terminal residue" evidence="2">
    <location>
        <position position="1"/>
    </location>
</feature>
<accession>A0ABN9PH07</accession>
<dbReference type="EMBL" id="CAUYUJ010000490">
    <property type="protein sequence ID" value="CAK0790822.1"/>
    <property type="molecule type" value="Genomic_DNA"/>
</dbReference>
<protein>
    <recommendedName>
        <fullName evidence="1">PKD/REJ-like domain-containing protein</fullName>
    </recommendedName>
</protein>
<reference evidence="2" key="1">
    <citation type="submission" date="2023-10" db="EMBL/GenBank/DDBJ databases">
        <authorList>
            <person name="Chen Y."/>
            <person name="Shah S."/>
            <person name="Dougan E. K."/>
            <person name="Thang M."/>
            <person name="Chan C."/>
        </authorList>
    </citation>
    <scope>NUCLEOTIDE SEQUENCE [LARGE SCALE GENOMIC DNA]</scope>
</reference>